<organism evidence="1 2">
    <name type="scientific">Shewanella zhuhaiensis</name>
    <dbReference type="NCBI Taxonomy" id="2919576"/>
    <lineage>
        <taxon>Bacteria</taxon>
        <taxon>Pseudomonadati</taxon>
        <taxon>Pseudomonadota</taxon>
        <taxon>Gammaproteobacteria</taxon>
        <taxon>Alteromonadales</taxon>
        <taxon>Shewanellaceae</taxon>
        <taxon>Shewanella</taxon>
    </lineage>
</organism>
<accession>A0AAJ1FCK3</accession>
<protein>
    <submittedName>
        <fullName evidence="1">Uncharacterized protein</fullName>
    </submittedName>
</protein>
<dbReference type="Proteomes" id="UP001297581">
    <property type="component" value="Unassembled WGS sequence"/>
</dbReference>
<dbReference type="RefSeq" id="WP_240592125.1">
    <property type="nucleotide sequence ID" value="NZ_JAKUDL010000007.1"/>
</dbReference>
<reference evidence="1 2" key="1">
    <citation type="submission" date="2022-02" db="EMBL/GenBank/DDBJ databases">
        <title>The genome sequence of Shewanella sp. 3B26.</title>
        <authorList>
            <person name="Du J."/>
        </authorList>
    </citation>
    <scope>NUCLEOTIDE SEQUENCE [LARGE SCALE GENOMIC DNA]</scope>
    <source>
        <strain evidence="1 2">3B26</strain>
    </source>
</reference>
<comment type="caution">
    <text evidence="1">The sequence shown here is derived from an EMBL/GenBank/DDBJ whole genome shotgun (WGS) entry which is preliminary data.</text>
</comment>
<evidence type="ECO:0000313" key="1">
    <source>
        <dbReference type="EMBL" id="MCH4296030.1"/>
    </source>
</evidence>
<keyword evidence="2" id="KW-1185">Reference proteome</keyword>
<dbReference type="EMBL" id="JAKUDL010000007">
    <property type="protein sequence ID" value="MCH4296030.1"/>
    <property type="molecule type" value="Genomic_DNA"/>
</dbReference>
<name>A0AAJ1FCK3_9GAMM</name>
<dbReference type="AlphaFoldDB" id="A0AAJ1FCK3"/>
<evidence type="ECO:0000313" key="2">
    <source>
        <dbReference type="Proteomes" id="UP001297581"/>
    </source>
</evidence>
<gene>
    <name evidence="1" type="ORF">MJ923_17110</name>
</gene>
<proteinExistence type="predicted"/>
<sequence>MDAFFDIRDGRAWFRFGQDLIKARQAASACDGFLADDEDEQQDDVLTSCLNCAHRRWSVGSFECMKKQQLK</sequence>